<sequence>MHQKEYPNYKYRPRKKTSKPAEILKAKERKRTRKSVSLSLSSLPPSPSSSSSMLSTPSNSPASMLASSSLSPLSPVSAAPAASHAARTRNDNNNNTRQQMLKKPIKKLQSSLKPMSRSNSKHVELTLETLETPHHMLRSDVDYNSAPLSIPGKVPTSPTCDTPDSPESAFYEESYNSENVINNNAICNIAPKIKQESKVELREPKVEPKSELDEMNFASKDIILASVDLPSTMRPDNHGYCHTNLTSAVRQMNFQVKREPTQPTMMNAVVPMTMLQSPVSIMSSVLATPTTGITGGAIDDCLLTDETLISNIGRHPVNLEELINSFPHLSDQTLTELSSDIEMDSLTLPDLEFNRNEEIMSILNTDEWNAESY</sequence>
<accession>A0A195B756</accession>
<gene>
    <name evidence="2" type="ORF">ALC53_09555</name>
</gene>
<keyword evidence="3" id="KW-1185">Reference proteome</keyword>
<organism evidence="2 3">
    <name type="scientific">Atta colombica</name>
    <dbReference type="NCBI Taxonomy" id="520822"/>
    <lineage>
        <taxon>Eukaryota</taxon>
        <taxon>Metazoa</taxon>
        <taxon>Ecdysozoa</taxon>
        <taxon>Arthropoda</taxon>
        <taxon>Hexapoda</taxon>
        <taxon>Insecta</taxon>
        <taxon>Pterygota</taxon>
        <taxon>Neoptera</taxon>
        <taxon>Endopterygota</taxon>
        <taxon>Hymenoptera</taxon>
        <taxon>Apocrita</taxon>
        <taxon>Aculeata</taxon>
        <taxon>Formicoidea</taxon>
        <taxon>Formicidae</taxon>
        <taxon>Myrmicinae</taxon>
        <taxon>Atta</taxon>
    </lineage>
</organism>
<feature type="region of interest" description="Disordered" evidence="1">
    <location>
        <begin position="1"/>
        <end position="97"/>
    </location>
</feature>
<feature type="compositionally biased region" description="Low complexity" evidence="1">
    <location>
        <begin position="35"/>
        <end position="97"/>
    </location>
</feature>
<name>A0A195B756_9HYME</name>
<dbReference type="AlphaFoldDB" id="A0A195B756"/>
<reference evidence="2 3" key="1">
    <citation type="submission" date="2015-09" db="EMBL/GenBank/DDBJ databases">
        <title>Atta colombica WGS genome.</title>
        <authorList>
            <person name="Nygaard S."/>
            <person name="Hu H."/>
            <person name="Boomsma J."/>
            <person name="Zhang G."/>
        </authorList>
    </citation>
    <scope>NUCLEOTIDE SEQUENCE [LARGE SCALE GENOMIC DNA]</scope>
    <source>
        <strain evidence="2">Treedump-2</strain>
        <tissue evidence="2">Whole body</tissue>
    </source>
</reference>
<dbReference type="STRING" id="520822.A0A195B756"/>
<evidence type="ECO:0000256" key="1">
    <source>
        <dbReference type="SAM" id="MobiDB-lite"/>
    </source>
</evidence>
<evidence type="ECO:0000313" key="3">
    <source>
        <dbReference type="Proteomes" id="UP000078540"/>
    </source>
</evidence>
<protein>
    <recommendedName>
        <fullName evidence="4">Transcription factor SOX-14</fullName>
    </recommendedName>
</protein>
<evidence type="ECO:0000313" key="2">
    <source>
        <dbReference type="EMBL" id="KYM80029.1"/>
    </source>
</evidence>
<dbReference type="Proteomes" id="UP000078540">
    <property type="component" value="Unassembled WGS sequence"/>
</dbReference>
<evidence type="ECO:0008006" key="4">
    <source>
        <dbReference type="Google" id="ProtNLM"/>
    </source>
</evidence>
<proteinExistence type="predicted"/>
<dbReference type="EMBL" id="KQ976579">
    <property type="protein sequence ID" value="KYM80029.1"/>
    <property type="molecule type" value="Genomic_DNA"/>
</dbReference>